<evidence type="ECO:0000313" key="4">
    <source>
        <dbReference type="Proteomes" id="UP001500305"/>
    </source>
</evidence>
<dbReference type="SUPFAM" id="SSF50475">
    <property type="entry name" value="FMN-binding split barrel"/>
    <property type="match status" value="1"/>
</dbReference>
<evidence type="ECO:0000313" key="3">
    <source>
        <dbReference type="EMBL" id="GAA2273800.1"/>
    </source>
</evidence>
<dbReference type="Gene3D" id="2.30.110.10">
    <property type="entry name" value="Electron Transport, Fmn-binding Protein, Chain A"/>
    <property type="match status" value="1"/>
</dbReference>
<dbReference type="InterPro" id="IPR012349">
    <property type="entry name" value="Split_barrel_FMN-bd"/>
</dbReference>
<name>A0ABP5RV08_9ACTN</name>
<dbReference type="Proteomes" id="UP001500305">
    <property type="component" value="Unassembled WGS sequence"/>
</dbReference>
<comment type="caution">
    <text evidence="3">The sequence shown here is derived from an EMBL/GenBank/DDBJ whole genome shotgun (WGS) entry which is preliminary data.</text>
</comment>
<sequence>MSASKARPVRPGGANPRSRAQRRADTERLLADERHLWLASGGPRPHLVPLAYVWDGGVITMVTRRATRTARNLLADGVVRAAFGSATDVVLVDGTVELTEPAEDPADVRARYARLPLDPARVPGAVGVRLTPRRILAWRSLAELEHRVIMDDGVWLT</sequence>
<dbReference type="EMBL" id="BAAATR010000048">
    <property type="protein sequence ID" value="GAA2273800.1"/>
    <property type="molecule type" value="Genomic_DNA"/>
</dbReference>
<reference evidence="4" key="1">
    <citation type="journal article" date="2019" name="Int. J. Syst. Evol. Microbiol.">
        <title>The Global Catalogue of Microorganisms (GCM) 10K type strain sequencing project: providing services to taxonomists for standard genome sequencing and annotation.</title>
        <authorList>
            <consortium name="The Broad Institute Genomics Platform"/>
            <consortium name="The Broad Institute Genome Sequencing Center for Infectious Disease"/>
            <person name="Wu L."/>
            <person name="Ma J."/>
        </authorList>
    </citation>
    <scope>NUCLEOTIDE SEQUENCE [LARGE SCALE GENOMIC DNA]</scope>
    <source>
        <strain evidence="4">JCM 7356</strain>
    </source>
</reference>
<dbReference type="RefSeq" id="WP_344640572.1">
    <property type="nucleotide sequence ID" value="NZ_BAAATR010000048.1"/>
</dbReference>
<feature type="domain" description="Pyridoxamine 5'-phosphate oxidase N-terminal" evidence="2">
    <location>
        <begin position="29"/>
        <end position="138"/>
    </location>
</feature>
<dbReference type="Pfam" id="PF01243">
    <property type="entry name" value="PNPOx_N"/>
    <property type="match status" value="1"/>
</dbReference>
<keyword evidence="4" id="KW-1185">Reference proteome</keyword>
<gene>
    <name evidence="3" type="ORF">GCM10010430_69650</name>
</gene>
<feature type="region of interest" description="Disordered" evidence="1">
    <location>
        <begin position="1"/>
        <end position="25"/>
    </location>
</feature>
<organism evidence="3 4">
    <name type="scientific">Kitasatospora cystarginea</name>
    <dbReference type="NCBI Taxonomy" id="58350"/>
    <lineage>
        <taxon>Bacteria</taxon>
        <taxon>Bacillati</taxon>
        <taxon>Actinomycetota</taxon>
        <taxon>Actinomycetes</taxon>
        <taxon>Kitasatosporales</taxon>
        <taxon>Streptomycetaceae</taxon>
        <taxon>Kitasatospora</taxon>
    </lineage>
</organism>
<proteinExistence type="predicted"/>
<evidence type="ECO:0000256" key="1">
    <source>
        <dbReference type="SAM" id="MobiDB-lite"/>
    </source>
</evidence>
<accession>A0ABP5RV08</accession>
<protein>
    <recommendedName>
        <fullName evidence="2">Pyridoxamine 5'-phosphate oxidase N-terminal domain-containing protein</fullName>
    </recommendedName>
</protein>
<dbReference type="InterPro" id="IPR011576">
    <property type="entry name" value="Pyridox_Oxase_N"/>
</dbReference>
<evidence type="ECO:0000259" key="2">
    <source>
        <dbReference type="Pfam" id="PF01243"/>
    </source>
</evidence>